<reference evidence="6" key="1">
    <citation type="journal article" date="2020" name="mSystems">
        <title>Genome- and Community-Level Interaction Insights into Carbon Utilization and Element Cycling Functions of Hydrothermarchaeota in Hydrothermal Sediment.</title>
        <authorList>
            <person name="Zhou Z."/>
            <person name="Liu Y."/>
            <person name="Xu W."/>
            <person name="Pan J."/>
            <person name="Luo Z.H."/>
            <person name="Li M."/>
        </authorList>
    </citation>
    <scope>NUCLEOTIDE SEQUENCE [LARGE SCALE GENOMIC DNA]</scope>
    <source>
        <strain evidence="6">SpSt-604</strain>
    </source>
</reference>
<dbReference type="InterPro" id="IPR015422">
    <property type="entry name" value="PyrdxlP-dep_Trfase_small"/>
</dbReference>
<comment type="cofactor">
    <cofactor evidence="1">
        <name>pyridoxal 5'-phosphate</name>
        <dbReference type="ChEBI" id="CHEBI:597326"/>
    </cofactor>
</comment>
<sequence>MNVSTEEIYIAGTYNRYPIKVSHAKGIYVWDKDGKSYIDTFMGIGVLLFGHNHERIIHAMKRKMEKYVHLSNFFLDEDALFVAQRLVEETGRYGKVFFTNSGAESTECALKVVRKVKKTGKILSFVRNFHGRTLSALSVTGFENIRSQFINDENVVFLPYDYETVKRFLEEEKHIAAVFLEVVHGSGGLDVIPQEIVQLVSNYKKEHGYLIITDEVQSGLGRTGKFYAYQHFSIQPDIVTVAKGIGGGLPLGACIMLEEYADVFKTGEHGSTFAPNPLALAAGKAVLEMIDEHLLNHVVKTGKYFEERFSNLGNVLGMGLMRGLKPKLSVDSKWIERFINQGLLVNILANGVVRFLLPLNITREQIDEVYKRFCEVVEC</sequence>
<comment type="similarity">
    <text evidence="5">Belongs to the class-III pyridoxal-phosphate-dependent aminotransferase family.</text>
</comment>
<dbReference type="InterPro" id="IPR050103">
    <property type="entry name" value="Class-III_PLP-dep_AT"/>
</dbReference>
<dbReference type="FunFam" id="3.40.640.10:FF:000004">
    <property type="entry name" value="Acetylornithine aminotransferase"/>
    <property type="match status" value="1"/>
</dbReference>
<dbReference type="InterPro" id="IPR015421">
    <property type="entry name" value="PyrdxlP-dep_Trfase_major"/>
</dbReference>
<dbReference type="GO" id="GO:0030170">
    <property type="term" value="F:pyridoxal phosphate binding"/>
    <property type="evidence" value="ECO:0007669"/>
    <property type="project" value="InterPro"/>
</dbReference>
<evidence type="ECO:0000256" key="4">
    <source>
        <dbReference type="ARBA" id="ARBA00022898"/>
    </source>
</evidence>
<dbReference type="InterPro" id="IPR049704">
    <property type="entry name" value="Aminotrans_3_PPA_site"/>
</dbReference>
<dbReference type="SUPFAM" id="SSF53383">
    <property type="entry name" value="PLP-dependent transferases"/>
    <property type="match status" value="1"/>
</dbReference>
<dbReference type="AlphaFoldDB" id="A0A7C4VUK2"/>
<comment type="caution">
    <text evidence="6">The sequence shown here is derived from an EMBL/GenBank/DDBJ whole genome shotgun (WGS) entry which is preliminary data.</text>
</comment>
<dbReference type="GO" id="GO:0008483">
    <property type="term" value="F:transaminase activity"/>
    <property type="evidence" value="ECO:0007669"/>
    <property type="project" value="UniProtKB-KW"/>
</dbReference>
<dbReference type="GO" id="GO:0042802">
    <property type="term" value="F:identical protein binding"/>
    <property type="evidence" value="ECO:0007669"/>
    <property type="project" value="TreeGrafter"/>
</dbReference>
<gene>
    <name evidence="6" type="ORF">ENT72_00120</name>
</gene>
<evidence type="ECO:0000256" key="1">
    <source>
        <dbReference type="ARBA" id="ARBA00001933"/>
    </source>
</evidence>
<dbReference type="PANTHER" id="PTHR11986">
    <property type="entry name" value="AMINOTRANSFERASE CLASS III"/>
    <property type="match status" value="1"/>
</dbReference>
<dbReference type="InterPro" id="IPR005814">
    <property type="entry name" value="Aminotrans_3"/>
</dbReference>
<dbReference type="PROSITE" id="PS00600">
    <property type="entry name" value="AA_TRANSFER_CLASS_3"/>
    <property type="match status" value="1"/>
</dbReference>
<dbReference type="Gene3D" id="3.90.1150.10">
    <property type="entry name" value="Aspartate Aminotransferase, domain 1"/>
    <property type="match status" value="1"/>
</dbReference>
<name>A0A7C4VUK2_FERPE</name>
<proteinExistence type="inferred from homology"/>
<accession>A0A7C4VUK2</accession>
<dbReference type="Pfam" id="PF00202">
    <property type="entry name" value="Aminotran_3"/>
    <property type="match status" value="1"/>
</dbReference>
<evidence type="ECO:0000256" key="3">
    <source>
        <dbReference type="ARBA" id="ARBA00022679"/>
    </source>
</evidence>
<evidence type="ECO:0000256" key="2">
    <source>
        <dbReference type="ARBA" id="ARBA00022576"/>
    </source>
</evidence>
<dbReference type="PANTHER" id="PTHR11986:SF79">
    <property type="entry name" value="ACETYLORNITHINE AMINOTRANSFERASE, MITOCHONDRIAL"/>
    <property type="match status" value="1"/>
</dbReference>
<evidence type="ECO:0000256" key="5">
    <source>
        <dbReference type="RuleBase" id="RU003560"/>
    </source>
</evidence>
<protein>
    <submittedName>
        <fullName evidence="6">Aminotransferase class III-fold pyridoxal phosphate-dependent enzyme</fullName>
    </submittedName>
</protein>
<keyword evidence="4 5" id="KW-0663">Pyridoxal phosphate</keyword>
<dbReference type="Gene3D" id="3.40.640.10">
    <property type="entry name" value="Type I PLP-dependent aspartate aminotransferase-like (Major domain)"/>
    <property type="match status" value="1"/>
</dbReference>
<dbReference type="CDD" id="cd00610">
    <property type="entry name" value="OAT_like"/>
    <property type="match status" value="1"/>
</dbReference>
<dbReference type="InterPro" id="IPR015424">
    <property type="entry name" value="PyrdxlP-dep_Trfase"/>
</dbReference>
<evidence type="ECO:0000313" key="6">
    <source>
        <dbReference type="EMBL" id="HGU41323.1"/>
    </source>
</evidence>
<keyword evidence="3 6" id="KW-0808">Transferase</keyword>
<organism evidence="6">
    <name type="scientific">Fervidobacterium pennivorans</name>
    <dbReference type="NCBI Taxonomy" id="93466"/>
    <lineage>
        <taxon>Bacteria</taxon>
        <taxon>Thermotogati</taxon>
        <taxon>Thermotogota</taxon>
        <taxon>Thermotogae</taxon>
        <taxon>Thermotogales</taxon>
        <taxon>Fervidobacteriaceae</taxon>
        <taxon>Fervidobacterium</taxon>
    </lineage>
</organism>
<dbReference type="EMBL" id="DSZT01000005">
    <property type="protein sequence ID" value="HGU41323.1"/>
    <property type="molecule type" value="Genomic_DNA"/>
</dbReference>
<keyword evidence="2 6" id="KW-0032">Aminotransferase</keyword>